<organism evidence="1 2">
    <name type="scientific">Racocetra persica</name>
    <dbReference type="NCBI Taxonomy" id="160502"/>
    <lineage>
        <taxon>Eukaryota</taxon>
        <taxon>Fungi</taxon>
        <taxon>Fungi incertae sedis</taxon>
        <taxon>Mucoromycota</taxon>
        <taxon>Glomeromycotina</taxon>
        <taxon>Glomeromycetes</taxon>
        <taxon>Diversisporales</taxon>
        <taxon>Gigasporaceae</taxon>
        <taxon>Racocetra</taxon>
    </lineage>
</organism>
<feature type="non-terminal residue" evidence="1">
    <location>
        <position position="119"/>
    </location>
</feature>
<reference evidence="1" key="1">
    <citation type="submission" date="2021-06" db="EMBL/GenBank/DDBJ databases">
        <authorList>
            <person name="Kallberg Y."/>
            <person name="Tangrot J."/>
            <person name="Rosling A."/>
        </authorList>
    </citation>
    <scope>NUCLEOTIDE SEQUENCE</scope>
    <source>
        <strain evidence="1">MA461A</strain>
    </source>
</reference>
<evidence type="ECO:0000313" key="1">
    <source>
        <dbReference type="EMBL" id="CAG8841390.1"/>
    </source>
</evidence>
<feature type="non-terminal residue" evidence="1">
    <location>
        <position position="1"/>
    </location>
</feature>
<protein>
    <submittedName>
        <fullName evidence="1">4474_t:CDS:1</fullName>
    </submittedName>
</protein>
<proteinExistence type="predicted"/>
<accession>A0ACA9SKZ1</accession>
<evidence type="ECO:0000313" key="2">
    <source>
        <dbReference type="Proteomes" id="UP000789920"/>
    </source>
</evidence>
<keyword evidence="2" id="KW-1185">Reference proteome</keyword>
<gene>
    <name evidence="1" type="ORF">RPERSI_LOCUS31852</name>
</gene>
<dbReference type="EMBL" id="CAJVQC010130173">
    <property type="protein sequence ID" value="CAG8841390.1"/>
    <property type="molecule type" value="Genomic_DNA"/>
</dbReference>
<name>A0ACA9SKZ1_9GLOM</name>
<dbReference type="Proteomes" id="UP000789920">
    <property type="component" value="Unassembled WGS sequence"/>
</dbReference>
<sequence>VYRWQNRFVVNRNRIEYHKTASNNLDNRNRVEYHKTASNDLDDRTIKKKPYHINLSKPEASNYIHITFVSLKHNHDININNMRFALVFQKFNESVMSEIEHTVVYGRCDAYTIRNLLQP</sequence>
<comment type="caution">
    <text evidence="1">The sequence shown here is derived from an EMBL/GenBank/DDBJ whole genome shotgun (WGS) entry which is preliminary data.</text>
</comment>